<dbReference type="CDD" id="cd00609">
    <property type="entry name" value="AAT_like"/>
    <property type="match status" value="1"/>
</dbReference>
<comment type="cofactor">
    <cofactor evidence="1 8">
        <name>pyridoxal 5'-phosphate</name>
        <dbReference type="ChEBI" id="CHEBI:597326"/>
    </cofactor>
</comment>
<proteinExistence type="inferred from homology"/>
<sequence>MKEIFRNELKKLSPYKPGKPIQDVQKEYGLNKVYKLASNENPLGCSPKVKKALIKCMDNIHLYPDGNATLLKKKISDLTEIPVNRILPSSGLDEMIDLVAKTFINKGDEVIISDNTFIRYMDTTKIMGGVPVVIPLRKDFSFDLEKMLEKINNKTKLIWICNPNNPTGTMISRKELINFVKQVPKDIVIAYDEAYKEFATDKNFPHNSIELLSNHPNIIIMRTLSKAYGLASFRIGYAIASEEIIENLNKVRPAFNVSTFAQAAAIAALDDQAFIQKTIQNNNKGKEYLYKEFDKMNLFYIPTQSNHIWVNIKKNSEEIFKNLQKKGIIIRPMKGTNIRVSIGLPQENEFLVQCLKEELNLCV</sequence>
<name>A0A1T4PLF6_9FIRM</name>
<comment type="catalytic activity">
    <reaction evidence="7 8">
        <text>L-histidinol phosphate + 2-oxoglutarate = 3-(imidazol-4-yl)-2-oxopropyl phosphate + L-glutamate</text>
        <dbReference type="Rhea" id="RHEA:23744"/>
        <dbReference type="ChEBI" id="CHEBI:16810"/>
        <dbReference type="ChEBI" id="CHEBI:29985"/>
        <dbReference type="ChEBI" id="CHEBI:57766"/>
        <dbReference type="ChEBI" id="CHEBI:57980"/>
        <dbReference type="EC" id="2.6.1.9"/>
    </reaction>
</comment>
<keyword evidence="6 8" id="KW-0663">Pyridoxal phosphate</keyword>
<organism evidence="10 11">
    <name type="scientific">Garciella nitratireducens DSM 15102</name>
    <dbReference type="NCBI Taxonomy" id="1121911"/>
    <lineage>
        <taxon>Bacteria</taxon>
        <taxon>Bacillati</taxon>
        <taxon>Bacillota</taxon>
        <taxon>Clostridia</taxon>
        <taxon>Eubacteriales</taxon>
        <taxon>Eubacteriaceae</taxon>
        <taxon>Garciella</taxon>
    </lineage>
</organism>
<dbReference type="HAMAP" id="MF_01023">
    <property type="entry name" value="HisC_aminotrans_2"/>
    <property type="match status" value="1"/>
</dbReference>
<evidence type="ECO:0000256" key="1">
    <source>
        <dbReference type="ARBA" id="ARBA00001933"/>
    </source>
</evidence>
<dbReference type="SUPFAM" id="SSF53383">
    <property type="entry name" value="PLP-dependent transferases"/>
    <property type="match status" value="1"/>
</dbReference>
<dbReference type="EMBL" id="FUWV01000018">
    <property type="protein sequence ID" value="SJZ92380.1"/>
    <property type="molecule type" value="Genomic_DNA"/>
</dbReference>
<comment type="subunit">
    <text evidence="3 8">Homodimer.</text>
</comment>
<gene>
    <name evidence="8" type="primary">hisC</name>
    <name evidence="10" type="ORF">SAMN02745973_02139</name>
</gene>
<evidence type="ECO:0000256" key="2">
    <source>
        <dbReference type="ARBA" id="ARBA00005011"/>
    </source>
</evidence>
<dbReference type="InterPro" id="IPR015422">
    <property type="entry name" value="PyrdxlP-dep_Trfase_small"/>
</dbReference>
<accession>A0A1T4PLF6</accession>
<reference evidence="10 11" key="1">
    <citation type="submission" date="2017-02" db="EMBL/GenBank/DDBJ databases">
        <authorList>
            <person name="Peterson S.W."/>
        </authorList>
    </citation>
    <scope>NUCLEOTIDE SEQUENCE [LARGE SCALE GENOMIC DNA]</scope>
    <source>
        <strain evidence="10 11">DSM 15102</strain>
    </source>
</reference>
<dbReference type="InterPro" id="IPR015421">
    <property type="entry name" value="PyrdxlP-dep_Trfase_major"/>
</dbReference>
<dbReference type="InterPro" id="IPR004839">
    <property type="entry name" value="Aminotransferase_I/II_large"/>
</dbReference>
<dbReference type="RefSeq" id="WP_200810801.1">
    <property type="nucleotide sequence ID" value="NZ_FUWV01000018.1"/>
</dbReference>
<evidence type="ECO:0000256" key="4">
    <source>
        <dbReference type="ARBA" id="ARBA00022576"/>
    </source>
</evidence>
<evidence type="ECO:0000256" key="5">
    <source>
        <dbReference type="ARBA" id="ARBA00022679"/>
    </source>
</evidence>
<dbReference type="PANTHER" id="PTHR43643:SF3">
    <property type="entry name" value="HISTIDINOL-PHOSPHATE AMINOTRANSFERASE"/>
    <property type="match status" value="1"/>
</dbReference>
<dbReference type="UniPathway" id="UPA00031">
    <property type="reaction ID" value="UER00012"/>
</dbReference>
<dbReference type="AlphaFoldDB" id="A0A1T4PLF6"/>
<dbReference type="EC" id="2.6.1.9" evidence="8"/>
<protein>
    <recommendedName>
        <fullName evidence="8">Histidinol-phosphate aminotransferase</fullName>
        <ecNumber evidence="8">2.6.1.9</ecNumber>
    </recommendedName>
    <alternativeName>
        <fullName evidence="8">Imidazole acetol-phosphate transaminase</fullName>
    </alternativeName>
</protein>
<dbReference type="NCBIfam" id="TIGR01141">
    <property type="entry name" value="hisC"/>
    <property type="match status" value="1"/>
</dbReference>
<keyword evidence="4 8" id="KW-0032">Aminotransferase</keyword>
<evidence type="ECO:0000256" key="8">
    <source>
        <dbReference type="HAMAP-Rule" id="MF_01023"/>
    </source>
</evidence>
<keyword evidence="5 8" id="KW-0808">Transferase</keyword>
<dbReference type="Gene3D" id="3.40.640.10">
    <property type="entry name" value="Type I PLP-dependent aspartate aminotransferase-like (Major domain)"/>
    <property type="match status" value="1"/>
</dbReference>
<evidence type="ECO:0000256" key="3">
    <source>
        <dbReference type="ARBA" id="ARBA00011738"/>
    </source>
</evidence>
<dbReference type="PANTHER" id="PTHR43643">
    <property type="entry name" value="HISTIDINOL-PHOSPHATE AMINOTRANSFERASE 2"/>
    <property type="match status" value="1"/>
</dbReference>
<dbReference type="InterPro" id="IPR001917">
    <property type="entry name" value="Aminotrans_II_pyridoxalP_BS"/>
</dbReference>
<evidence type="ECO:0000256" key="7">
    <source>
        <dbReference type="ARBA" id="ARBA00047481"/>
    </source>
</evidence>
<dbReference type="Pfam" id="PF00155">
    <property type="entry name" value="Aminotran_1_2"/>
    <property type="match status" value="1"/>
</dbReference>
<dbReference type="GO" id="GO:0030170">
    <property type="term" value="F:pyridoxal phosphate binding"/>
    <property type="evidence" value="ECO:0007669"/>
    <property type="project" value="InterPro"/>
</dbReference>
<dbReference type="InterPro" id="IPR005861">
    <property type="entry name" value="HisP_aminotrans"/>
</dbReference>
<evidence type="ECO:0000313" key="10">
    <source>
        <dbReference type="EMBL" id="SJZ92380.1"/>
    </source>
</evidence>
<keyword evidence="8" id="KW-0028">Amino-acid biosynthesis</keyword>
<evidence type="ECO:0000259" key="9">
    <source>
        <dbReference type="Pfam" id="PF00155"/>
    </source>
</evidence>
<feature type="domain" description="Aminotransferase class I/classII large" evidence="9">
    <location>
        <begin position="32"/>
        <end position="348"/>
    </location>
</feature>
<keyword evidence="8" id="KW-0368">Histidine biosynthesis</keyword>
<comment type="similarity">
    <text evidence="8">Belongs to the class-II pyridoxal-phosphate-dependent aminotransferase family. Histidinol-phosphate aminotransferase subfamily.</text>
</comment>
<evidence type="ECO:0000256" key="6">
    <source>
        <dbReference type="ARBA" id="ARBA00022898"/>
    </source>
</evidence>
<dbReference type="PROSITE" id="PS00599">
    <property type="entry name" value="AA_TRANSFER_CLASS_2"/>
    <property type="match status" value="1"/>
</dbReference>
<keyword evidence="11" id="KW-1185">Reference proteome</keyword>
<dbReference type="GO" id="GO:0004400">
    <property type="term" value="F:histidinol-phosphate transaminase activity"/>
    <property type="evidence" value="ECO:0007669"/>
    <property type="project" value="UniProtKB-UniRule"/>
</dbReference>
<dbReference type="InterPro" id="IPR050106">
    <property type="entry name" value="HistidinolP_aminotransfase"/>
</dbReference>
<dbReference type="Proteomes" id="UP000196365">
    <property type="component" value="Unassembled WGS sequence"/>
</dbReference>
<evidence type="ECO:0000313" key="11">
    <source>
        <dbReference type="Proteomes" id="UP000196365"/>
    </source>
</evidence>
<comment type="pathway">
    <text evidence="2 8">Amino-acid biosynthesis; L-histidine biosynthesis; L-histidine from 5-phospho-alpha-D-ribose 1-diphosphate: step 7/9.</text>
</comment>
<dbReference type="Gene3D" id="3.90.1150.10">
    <property type="entry name" value="Aspartate Aminotransferase, domain 1"/>
    <property type="match status" value="1"/>
</dbReference>
<feature type="modified residue" description="N6-(pyridoxal phosphate)lysine" evidence="8">
    <location>
        <position position="226"/>
    </location>
</feature>
<dbReference type="GO" id="GO:0000105">
    <property type="term" value="P:L-histidine biosynthetic process"/>
    <property type="evidence" value="ECO:0007669"/>
    <property type="project" value="UniProtKB-UniRule"/>
</dbReference>
<dbReference type="InterPro" id="IPR015424">
    <property type="entry name" value="PyrdxlP-dep_Trfase"/>
</dbReference>